<accession>A0ABT4UQI1</accession>
<name>A0ABT4UQI1_9PSEU</name>
<dbReference type="InterPro" id="IPR002125">
    <property type="entry name" value="CMP_dCMP_dom"/>
</dbReference>
<sequence>MEHEELIAEAVRLATESVENGWGGPFGAVITRNGDIIARGQNRVLLTGDPTAHAEVETIRMASQVLNSEAPSIPENHQNESTLEFVPRPEGSDDVVPERARMLMGCSIYISGAPCPMCMSAIYWSRIDAVYYAKDLQDTKEIGFDDAFQYDDFKKPLDQRRISIQQIFPEIGDRAYQAWMNKPDRHPY</sequence>
<comment type="caution">
    <text evidence="2">The sequence shown here is derived from an EMBL/GenBank/DDBJ whole genome shotgun (WGS) entry which is preliminary data.</text>
</comment>
<dbReference type="SUPFAM" id="SSF53927">
    <property type="entry name" value="Cytidine deaminase-like"/>
    <property type="match status" value="1"/>
</dbReference>
<evidence type="ECO:0000259" key="1">
    <source>
        <dbReference type="PROSITE" id="PS51747"/>
    </source>
</evidence>
<reference evidence="2 3" key="1">
    <citation type="submission" date="2022-11" db="EMBL/GenBank/DDBJ databases">
        <title>Draft genome sequence of Saccharopolyspora sp. WRP15-2 isolated from rhizosphere soils of wild rice in Thailand.</title>
        <authorList>
            <person name="Duangmal K."/>
            <person name="Kammanee S."/>
            <person name="Muangham S."/>
        </authorList>
    </citation>
    <scope>NUCLEOTIDE SEQUENCE [LARGE SCALE GENOMIC DNA]</scope>
    <source>
        <strain evidence="2 3">WRP15-2</strain>
    </source>
</reference>
<dbReference type="EMBL" id="JAQGLA010000001">
    <property type="protein sequence ID" value="MDA3623991.1"/>
    <property type="molecule type" value="Genomic_DNA"/>
</dbReference>
<dbReference type="Pfam" id="PF00383">
    <property type="entry name" value="dCMP_cyt_deam_1"/>
    <property type="match status" value="1"/>
</dbReference>
<feature type="domain" description="CMP/dCMP-type deaminase" evidence="1">
    <location>
        <begin position="1"/>
        <end position="151"/>
    </location>
</feature>
<protein>
    <submittedName>
        <fullName evidence="2">Nucleoside deaminase</fullName>
    </submittedName>
</protein>
<proteinExistence type="predicted"/>
<evidence type="ECO:0000313" key="2">
    <source>
        <dbReference type="EMBL" id="MDA3623991.1"/>
    </source>
</evidence>
<dbReference type="PANTHER" id="PTHR11079:SF161">
    <property type="entry name" value="CMP_DCMP-TYPE DEAMINASE DOMAIN-CONTAINING PROTEIN"/>
    <property type="match status" value="1"/>
</dbReference>
<keyword evidence="3" id="KW-1185">Reference proteome</keyword>
<gene>
    <name evidence="2" type="ORF">OU415_01005</name>
</gene>
<dbReference type="RefSeq" id="WP_270946559.1">
    <property type="nucleotide sequence ID" value="NZ_JAQGLA010000001.1"/>
</dbReference>
<dbReference type="Gene3D" id="3.40.140.10">
    <property type="entry name" value="Cytidine Deaminase, domain 2"/>
    <property type="match status" value="1"/>
</dbReference>
<dbReference type="PANTHER" id="PTHR11079">
    <property type="entry name" value="CYTOSINE DEAMINASE FAMILY MEMBER"/>
    <property type="match status" value="1"/>
</dbReference>
<dbReference type="CDD" id="cd01285">
    <property type="entry name" value="nucleoside_deaminase"/>
    <property type="match status" value="1"/>
</dbReference>
<evidence type="ECO:0000313" key="3">
    <source>
        <dbReference type="Proteomes" id="UP001210380"/>
    </source>
</evidence>
<organism evidence="2 3">
    <name type="scientific">Saccharopolyspora oryzae</name>
    <dbReference type="NCBI Taxonomy" id="2997343"/>
    <lineage>
        <taxon>Bacteria</taxon>
        <taxon>Bacillati</taxon>
        <taxon>Actinomycetota</taxon>
        <taxon>Actinomycetes</taxon>
        <taxon>Pseudonocardiales</taxon>
        <taxon>Pseudonocardiaceae</taxon>
        <taxon>Saccharopolyspora</taxon>
    </lineage>
</organism>
<dbReference type="InterPro" id="IPR016193">
    <property type="entry name" value="Cytidine_deaminase-like"/>
</dbReference>
<dbReference type="Proteomes" id="UP001210380">
    <property type="component" value="Unassembled WGS sequence"/>
</dbReference>
<dbReference type="PROSITE" id="PS51747">
    <property type="entry name" value="CYT_DCMP_DEAMINASES_2"/>
    <property type="match status" value="1"/>
</dbReference>